<reference evidence="1" key="1">
    <citation type="submission" date="2021-06" db="EMBL/GenBank/DDBJ databases">
        <authorList>
            <person name="Kallberg Y."/>
            <person name="Tangrot J."/>
            <person name="Rosling A."/>
        </authorList>
    </citation>
    <scope>NUCLEOTIDE SEQUENCE</scope>
    <source>
        <strain evidence="1">CL356</strain>
    </source>
</reference>
<comment type="caution">
    <text evidence="1">The sequence shown here is derived from an EMBL/GenBank/DDBJ whole genome shotgun (WGS) entry which is preliminary data.</text>
</comment>
<dbReference type="EMBL" id="CAJVPT010012398">
    <property type="protein sequence ID" value="CAG8587332.1"/>
    <property type="molecule type" value="Genomic_DNA"/>
</dbReference>
<organism evidence="1 2">
    <name type="scientific">Acaulospora colombiana</name>
    <dbReference type="NCBI Taxonomy" id="27376"/>
    <lineage>
        <taxon>Eukaryota</taxon>
        <taxon>Fungi</taxon>
        <taxon>Fungi incertae sedis</taxon>
        <taxon>Mucoromycota</taxon>
        <taxon>Glomeromycotina</taxon>
        <taxon>Glomeromycetes</taxon>
        <taxon>Diversisporales</taxon>
        <taxon>Acaulosporaceae</taxon>
        <taxon>Acaulospora</taxon>
    </lineage>
</organism>
<accession>A0ACA9MF43</accession>
<evidence type="ECO:0000313" key="1">
    <source>
        <dbReference type="EMBL" id="CAG8587332.1"/>
    </source>
</evidence>
<evidence type="ECO:0000313" key="2">
    <source>
        <dbReference type="Proteomes" id="UP000789525"/>
    </source>
</evidence>
<protein>
    <submittedName>
        <fullName evidence="1">13968_t:CDS:1</fullName>
    </submittedName>
</protein>
<gene>
    <name evidence="1" type="ORF">ACOLOM_LOCUS6197</name>
</gene>
<keyword evidence="2" id="KW-1185">Reference proteome</keyword>
<feature type="non-terminal residue" evidence="1">
    <location>
        <position position="1"/>
    </location>
</feature>
<sequence>SVLSLLPDDRRVGDHKRREHGIWRIHPSSPSLLSLLVGILLDMQLKNVLPLLTLAHQRPIPNPNLFRQQQVPSLLPSPPSNPSAARFAPCIEAQGNWDGAPVVTANCGNWHYDNATWTAPNGGAPEGGGPGPFTQLRIFGDKCLDVTNGGDWNGNKLQIWTCYEGNGNQQFQVNGDGTVSWAAHNKCLTLTDGDLRDPVVPTQIWECGNSGSHGYQESFCLGSATSEPVLKTAIYVTQNSGFELEPNGWEAVLFSLPARWFTQYQDQVTTRFAPCLQAQGNYDGAPVVTASCGNFNYENATWVAPAGGANEGGGAGSWTQIKIFGDKCLDVPDGGDWDGNKLQIWTCYQRNFNQLWQINGDGTINWVNHNNSPGRIYSHSLTAQLTLSRPKYGLAVQSRTPTLISSGTLFLLAHEQYHPVCETD</sequence>
<proteinExistence type="predicted"/>
<dbReference type="Proteomes" id="UP000789525">
    <property type="component" value="Unassembled WGS sequence"/>
</dbReference>
<name>A0ACA9MF43_9GLOM</name>